<dbReference type="AlphaFoldDB" id="A0A4R1QMV9"/>
<reference evidence="6 7" key="1">
    <citation type="submission" date="2019-03" db="EMBL/GenBank/DDBJ databases">
        <title>Genomic Encyclopedia of Type Strains, Phase IV (KMG-IV): sequencing the most valuable type-strain genomes for metagenomic binning, comparative biology and taxonomic classification.</title>
        <authorList>
            <person name="Goeker M."/>
        </authorList>
    </citation>
    <scope>NUCLEOTIDE SEQUENCE [LARGE SCALE GENOMIC DNA]</scope>
    <source>
        <strain evidence="6 7">DSM 100451</strain>
    </source>
</reference>
<dbReference type="InterPro" id="IPR001898">
    <property type="entry name" value="SLC13A/DASS"/>
</dbReference>
<evidence type="ECO:0000256" key="4">
    <source>
        <dbReference type="ARBA" id="ARBA00023136"/>
    </source>
</evidence>
<accession>A0A4R1QMV9</accession>
<dbReference type="Proteomes" id="UP000295184">
    <property type="component" value="Unassembled WGS sequence"/>
</dbReference>
<keyword evidence="4 5" id="KW-0472">Membrane</keyword>
<evidence type="ECO:0000256" key="3">
    <source>
        <dbReference type="ARBA" id="ARBA00022989"/>
    </source>
</evidence>
<feature type="transmembrane region" description="Helical" evidence="5">
    <location>
        <begin position="12"/>
        <end position="33"/>
    </location>
</feature>
<keyword evidence="3 5" id="KW-1133">Transmembrane helix</keyword>
<feature type="transmembrane region" description="Helical" evidence="5">
    <location>
        <begin position="383"/>
        <end position="405"/>
    </location>
</feature>
<dbReference type="OrthoDB" id="1954618at2"/>
<keyword evidence="2 5" id="KW-0812">Transmembrane</keyword>
<feature type="transmembrane region" description="Helical" evidence="5">
    <location>
        <begin position="266"/>
        <end position="284"/>
    </location>
</feature>
<feature type="transmembrane region" description="Helical" evidence="5">
    <location>
        <begin position="290"/>
        <end position="306"/>
    </location>
</feature>
<feature type="transmembrane region" description="Helical" evidence="5">
    <location>
        <begin position="353"/>
        <end position="371"/>
    </location>
</feature>
<feature type="transmembrane region" description="Helical" evidence="5">
    <location>
        <begin position="39"/>
        <end position="56"/>
    </location>
</feature>
<comment type="caution">
    <text evidence="6">The sequence shown here is derived from an EMBL/GenBank/DDBJ whole genome shotgun (WGS) entry which is preliminary data.</text>
</comment>
<dbReference type="PANTHER" id="PTHR10283">
    <property type="entry name" value="SOLUTE CARRIER FAMILY 13 MEMBER"/>
    <property type="match status" value="1"/>
</dbReference>
<organism evidence="6 7">
    <name type="scientific">Allofournierella massiliensis</name>
    <dbReference type="NCBI Taxonomy" id="1650663"/>
    <lineage>
        <taxon>Bacteria</taxon>
        <taxon>Bacillati</taxon>
        <taxon>Bacillota</taxon>
        <taxon>Clostridia</taxon>
        <taxon>Eubacteriales</taxon>
        <taxon>Oscillospiraceae</taxon>
        <taxon>Allofournierella</taxon>
    </lineage>
</organism>
<feature type="transmembrane region" description="Helical" evidence="5">
    <location>
        <begin position="131"/>
        <end position="157"/>
    </location>
</feature>
<feature type="transmembrane region" description="Helical" evidence="5">
    <location>
        <begin position="68"/>
        <end position="93"/>
    </location>
</feature>
<dbReference type="RefSeq" id="WP_058964445.1">
    <property type="nucleotide sequence ID" value="NZ_CABKVM010000017.1"/>
</dbReference>
<evidence type="ECO:0000256" key="2">
    <source>
        <dbReference type="ARBA" id="ARBA00022692"/>
    </source>
</evidence>
<feature type="transmembrane region" description="Helical" evidence="5">
    <location>
        <begin position="214"/>
        <end position="232"/>
    </location>
</feature>
<proteinExistence type="predicted"/>
<dbReference type="PANTHER" id="PTHR10283:SF125">
    <property type="entry name" value="MG(2+)_CITRATE COMPLEX SECONDARY TRANSPORTER"/>
    <property type="match status" value="1"/>
</dbReference>
<comment type="subcellular location">
    <subcellularLocation>
        <location evidence="1">Membrane</location>
        <topology evidence="1">Multi-pass membrane protein</topology>
    </subcellularLocation>
</comment>
<name>A0A4R1QMV9_9FIRM</name>
<sequence>MLKKNHDRVALIGWIVSILVPVIVSLLPVSGIFTGSLKTFFVITLFVILIIAFELLPKLIAAILLPSLYLISGLVPADIAFASWTSTTVWMVMGGLILSNVLEDCGLLKRIAFFVIRKCGGTYTGVVFGSFIIGIILNLITFCNGWLVASVLVYGICRAMDLKPSKESALVCFAGTIGATGCTVCLFYPGYFSIMEESIREFIPDFTMTMTSSFQYNGWFVLWSVLLILIMMKVYRIKDLKINVHKEYFEEQYAALGKVSTKEKKAILMIVLLLAYLMTCRLFGLPEAYGFMVIPFLMFIPGIRLGDENTLKRLNYSTVFFVSACLGIGTVGAAVGFGDFLTAIVVPVLEGKGTLVVCLIFLTMGMIANLFMTPYAMLGGLSLPFAQIAVSLGMSPVAACMLLLYSCELLFFPYESAGNLIMYEFGMLPMKEFIKQMTLKTIIMYLGFIFVMYPMWHLLGFI</sequence>
<protein>
    <submittedName>
        <fullName evidence="6">Di/tricarboxylate transporter</fullName>
    </submittedName>
</protein>
<dbReference type="Pfam" id="PF00939">
    <property type="entry name" value="Na_sulph_symp"/>
    <property type="match status" value="1"/>
</dbReference>
<feature type="transmembrane region" description="Helical" evidence="5">
    <location>
        <begin position="442"/>
        <end position="459"/>
    </location>
</feature>
<dbReference type="GO" id="GO:0022857">
    <property type="term" value="F:transmembrane transporter activity"/>
    <property type="evidence" value="ECO:0007669"/>
    <property type="project" value="InterPro"/>
</dbReference>
<evidence type="ECO:0000256" key="5">
    <source>
        <dbReference type="SAM" id="Phobius"/>
    </source>
</evidence>
<dbReference type="EMBL" id="SLUM01000030">
    <property type="protein sequence ID" value="TCL53585.1"/>
    <property type="molecule type" value="Genomic_DNA"/>
</dbReference>
<dbReference type="GO" id="GO:0005886">
    <property type="term" value="C:plasma membrane"/>
    <property type="evidence" value="ECO:0007669"/>
    <property type="project" value="TreeGrafter"/>
</dbReference>
<evidence type="ECO:0000313" key="7">
    <source>
        <dbReference type="Proteomes" id="UP000295184"/>
    </source>
</evidence>
<evidence type="ECO:0000256" key="1">
    <source>
        <dbReference type="ARBA" id="ARBA00004141"/>
    </source>
</evidence>
<gene>
    <name evidence="6" type="ORF">EDD77_1306</name>
</gene>
<evidence type="ECO:0000313" key="6">
    <source>
        <dbReference type="EMBL" id="TCL53585.1"/>
    </source>
</evidence>
<feature type="transmembrane region" description="Helical" evidence="5">
    <location>
        <begin position="318"/>
        <end position="341"/>
    </location>
</feature>
<dbReference type="STRING" id="1650663.GCA_001486665_02043"/>
<feature type="transmembrane region" description="Helical" evidence="5">
    <location>
        <begin position="169"/>
        <end position="194"/>
    </location>
</feature>